<proteinExistence type="predicted"/>
<comment type="caution">
    <text evidence="2">The sequence shown here is derived from an EMBL/GenBank/DDBJ whole genome shotgun (WGS) entry which is preliminary data.</text>
</comment>
<evidence type="ECO:0000313" key="3">
    <source>
        <dbReference type="Proteomes" id="UP000190744"/>
    </source>
</evidence>
<reference evidence="3" key="1">
    <citation type="submission" date="2015-09" db="EMBL/GenBank/DDBJ databases">
        <authorList>
            <person name="Fill T.P."/>
            <person name="Baretta J.F."/>
            <person name="de Almeida L.G."/>
            <person name="Rocha M."/>
            <person name="de Souza D.H."/>
            <person name="Malavazi I."/>
            <person name="Cerdeira L.T."/>
            <person name="Hong H."/>
            <person name="Samborskyy M."/>
            <person name="de Vasconcelos A.T."/>
            <person name="Leadlay P."/>
            <person name="Rodrigues-Filho E."/>
        </authorList>
    </citation>
    <scope>NUCLEOTIDE SEQUENCE [LARGE SCALE GENOMIC DNA]</scope>
    <source>
        <strain evidence="3">LaBioMMi 136</strain>
    </source>
</reference>
<dbReference type="Proteomes" id="UP000190744">
    <property type="component" value="Unassembled WGS sequence"/>
</dbReference>
<accession>A0A1S9RBI7</accession>
<feature type="compositionally biased region" description="Polar residues" evidence="1">
    <location>
        <begin position="259"/>
        <end position="273"/>
    </location>
</feature>
<feature type="region of interest" description="Disordered" evidence="1">
    <location>
        <begin position="238"/>
        <end position="273"/>
    </location>
</feature>
<dbReference type="EMBL" id="LJBN01000216">
    <property type="protein sequence ID" value="OOQ82630.1"/>
    <property type="molecule type" value="Genomic_DNA"/>
</dbReference>
<feature type="compositionally biased region" description="Basic and acidic residues" evidence="1">
    <location>
        <begin position="246"/>
        <end position="255"/>
    </location>
</feature>
<dbReference type="AlphaFoldDB" id="A0A1S9RBI7"/>
<sequence length="273" mass="31208">MVKYDIATRTTAIMMSVFGVEPRYISDWTGIPTETVKIIYKRAVERGFDPSKRPFTLIDAYVADASRSGRPRKHTPELETTVLAKVRRDRYGREKTCAEIASELLNILATTTLEDFKNVIWTNETSVILLYRREGYRIWRTKDEAFLRSYIRERWKGSSEFMFKALWQAGGAIPQQASTVPSTEVRCPQVVGGFLRQDGQQWLESVYHGLDPSNYRSALTIDCGQDVEGTRSCELVFRSSQPASDRQAESPEHRPRTARSLQLNSSTIHHPPQ</sequence>
<evidence type="ECO:0000313" key="2">
    <source>
        <dbReference type="EMBL" id="OOQ82630.1"/>
    </source>
</evidence>
<organism evidence="2 3">
    <name type="scientific">Penicillium brasilianum</name>
    <dbReference type="NCBI Taxonomy" id="104259"/>
    <lineage>
        <taxon>Eukaryota</taxon>
        <taxon>Fungi</taxon>
        <taxon>Dikarya</taxon>
        <taxon>Ascomycota</taxon>
        <taxon>Pezizomycotina</taxon>
        <taxon>Eurotiomycetes</taxon>
        <taxon>Eurotiomycetidae</taxon>
        <taxon>Eurotiales</taxon>
        <taxon>Aspergillaceae</taxon>
        <taxon>Penicillium</taxon>
    </lineage>
</organism>
<protein>
    <submittedName>
        <fullName evidence="2">Uncharacterized protein</fullName>
    </submittedName>
</protein>
<name>A0A1S9RBI7_PENBI</name>
<gene>
    <name evidence="2" type="ORF">PEBR_40468</name>
</gene>
<evidence type="ECO:0000256" key="1">
    <source>
        <dbReference type="SAM" id="MobiDB-lite"/>
    </source>
</evidence>